<dbReference type="InterPro" id="IPR012910">
    <property type="entry name" value="Plug_dom"/>
</dbReference>
<dbReference type="InterPro" id="IPR008969">
    <property type="entry name" value="CarboxyPept-like_regulatory"/>
</dbReference>
<keyword evidence="3 8" id="KW-1134">Transmembrane beta strand</keyword>
<dbReference type="InterPro" id="IPR023996">
    <property type="entry name" value="TonB-dep_OMP_SusC/RagA"/>
</dbReference>
<dbReference type="InterPro" id="IPR036942">
    <property type="entry name" value="Beta-barrel_TonB_sf"/>
</dbReference>
<keyword evidence="14" id="KW-1185">Reference proteome</keyword>
<organism evidence="13 14">
    <name type="scientific">Galbibacter pacificus</name>
    <dbReference type="NCBI Taxonomy" id="2996052"/>
    <lineage>
        <taxon>Bacteria</taxon>
        <taxon>Pseudomonadati</taxon>
        <taxon>Bacteroidota</taxon>
        <taxon>Flavobacteriia</taxon>
        <taxon>Flavobacteriales</taxon>
        <taxon>Flavobacteriaceae</taxon>
        <taxon>Galbibacter</taxon>
    </lineage>
</organism>
<keyword evidence="7 8" id="KW-0998">Cell outer membrane</keyword>
<feature type="domain" description="TonB-dependent receptor plug" evidence="12">
    <location>
        <begin position="130"/>
        <end position="231"/>
    </location>
</feature>
<dbReference type="Pfam" id="PF07715">
    <property type="entry name" value="Plug"/>
    <property type="match status" value="1"/>
</dbReference>
<dbReference type="SUPFAM" id="SSF56935">
    <property type="entry name" value="Porins"/>
    <property type="match status" value="1"/>
</dbReference>
<evidence type="ECO:0000259" key="11">
    <source>
        <dbReference type="Pfam" id="PF00593"/>
    </source>
</evidence>
<accession>A0ABT6FRB6</accession>
<feature type="chain" id="PRO_5045840835" evidence="10">
    <location>
        <begin position="33"/>
        <end position="1044"/>
    </location>
</feature>
<evidence type="ECO:0000256" key="7">
    <source>
        <dbReference type="ARBA" id="ARBA00023237"/>
    </source>
</evidence>
<dbReference type="Gene3D" id="2.60.40.1120">
    <property type="entry name" value="Carboxypeptidase-like, regulatory domain"/>
    <property type="match status" value="1"/>
</dbReference>
<keyword evidence="4 8" id="KW-0812">Transmembrane</keyword>
<dbReference type="InterPro" id="IPR000531">
    <property type="entry name" value="Beta-barrel_TonB"/>
</dbReference>
<keyword evidence="2 8" id="KW-0813">Transport</keyword>
<evidence type="ECO:0000256" key="10">
    <source>
        <dbReference type="SAM" id="SignalP"/>
    </source>
</evidence>
<evidence type="ECO:0000256" key="6">
    <source>
        <dbReference type="ARBA" id="ARBA00023136"/>
    </source>
</evidence>
<dbReference type="InterPro" id="IPR037066">
    <property type="entry name" value="Plug_dom_sf"/>
</dbReference>
<dbReference type="Gene3D" id="2.40.170.20">
    <property type="entry name" value="TonB-dependent receptor, beta-barrel domain"/>
    <property type="match status" value="1"/>
</dbReference>
<proteinExistence type="inferred from homology"/>
<gene>
    <name evidence="13" type="ORF">OSR52_07965</name>
</gene>
<reference evidence="13" key="1">
    <citation type="submission" date="2022-11" db="EMBL/GenBank/DDBJ databases">
        <title>High-quality draft genome sequence of Galbibacter sp. strain CMA-7.</title>
        <authorList>
            <person name="Wei L."/>
            <person name="Dong C."/>
            <person name="Shao Z."/>
        </authorList>
    </citation>
    <scope>NUCLEOTIDE SEQUENCE</scope>
    <source>
        <strain evidence="13">CMA-7</strain>
    </source>
</reference>
<sequence>MEKQSNRFLENHFLKVVLFFFVLLFQMGYAHAQSGTITGTITSAEDGMPIPGANVVVVGTNNGTTTDFDGNYTINASADATLQFSYIGFVSQNISVGGKSTINVALATDTQQLDEVVVVGYGTQKKELVTGANLQVSGEDLERQSTTNALQALQGQTPGVQITSTSGQPGEGFNVVIRGLGSTGNNAPLYVVDGVLTNDISYLNNADIENISILKDAASAAIYGSQAANGVVLVTTKQGKKGHAQITFDHYYGLQEVTRKIDMLNATEYATLMNEEAISSGSSPIFSNADIDQMGEGTNWMDEMFATAKTENYTLGLTGGSDASTYSSSLSYTNQEGVVGGADLSNYERYNFRFNSEHKFYNDRVTFGENLSFAYIKNNGIGVGNQYNNALRGAFQANPLIPMYDADGNYYNTADDAEVWLAGMSNPYASMIYGNQNRNETQKLLGNVYMEFELLKNLKFRTSLGLDYFSSQGHSFSPIYELSSYNFNNFTTATQSMNEGKTLIWDNLLTYTFDIDSNHHFETMLGSSSFNYEGVSMYGSNVNLVFDDLEHAWLSNATNTEGAQITLQGGPDAQVKRMSYFGRLNYNFKETYLLNVTFRADGSSNFANGNRWGYFPSVSGGWIVTNENFMDSASNWLSYFKLRASWGQVGNQNVGNFQYLAPVTYRYTNYIFGDEEAVLTPGAYPNRLANPALTWETSEQLDIGFDARFFQSKLTVNFDWYEKTTKDWLISIPVLPTSGVENKWINGGDVTNRGVELALAFRDQIGEDFSYNIGINGAYNQNEVGSIPTEDGIIHGETAQLWDNSPEFYRAENGHPLGYFWGYETDGVFQTEEDVQNYRNTDGTVIQPTAVPGDLKYVDRNGDGVIDVSDKTQIGNPNPDLTYGISLGANYKALDFSVQTSGVAGNQLVQSYRNMSGAYGTYTAEFLDRWHGPGSSNTLPRLTLDNRNYTKFSDIYVKDGDFFRINNVTLGYDIAKGVNKENFFASQLRVYFSVLNLYTFSNYNGMDPEVGFGVSSDEYNFSSGVDVGYYPRPTTYMMGLNIKF</sequence>
<feature type="signal peptide" evidence="10">
    <location>
        <begin position="1"/>
        <end position="32"/>
    </location>
</feature>
<dbReference type="PROSITE" id="PS52016">
    <property type="entry name" value="TONB_DEPENDENT_REC_3"/>
    <property type="match status" value="1"/>
</dbReference>
<dbReference type="InterPro" id="IPR039426">
    <property type="entry name" value="TonB-dep_rcpt-like"/>
</dbReference>
<dbReference type="NCBIfam" id="TIGR04057">
    <property type="entry name" value="SusC_RagA_signa"/>
    <property type="match status" value="1"/>
</dbReference>
<keyword evidence="6 8" id="KW-0472">Membrane</keyword>
<evidence type="ECO:0000256" key="9">
    <source>
        <dbReference type="RuleBase" id="RU003357"/>
    </source>
</evidence>
<name>A0ABT6FRB6_9FLAO</name>
<evidence type="ECO:0000256" key="2">
    <source>
        <dbReference type="ARBA" id="ARBA00022448"/>
    </source>
</evidence>
<dbReference type="Pfam" id="PF13715">
    <property type="entry name" value="CarbopepD_reg_2"/>
    <property type="match status" value="1"/>
</dbReference>
<evidence type="ECO:0000313" key="14">
    <source>
        <dbReference type="Proteomes" id="UP001153642"/>
    </source>
</evidence>
<dbReference type="InterPro" id="IPR023997">
    <property type="entry name" value="TonB-dep_OMP_SusC/RagA_CS"/>
</dbReference>
<evidence type="ECO:0000259" key="12">
    <source>
        <dbReference type="Pfam" id="PF07715"/>
    </source>
</evidence>
<comment type="caution">
    <text evidence="13">The sequence shown here is derived from an EMBL/GenBank/DDBJ whole genome shotgun (WGS) entry which is preliminary data.</text>
</comment>
<keyword evidence="13" id="KW-0675">Receptor</keyword>
<dbReference type="EMBL" id="JAPMUA010000002">
    <property type="protein sequence ID" value="MDG3585803.1"/>
    <property type="molecule type" value="Genomic_DNA"/>
</dbReference>
<dbReference type="NCBIfam" id="TIGR04056">
    <property type="entry name" value="OMP_RagA_SusC"/>
    <property type="match status" value="1"/>
</dbReference>
<evidence type="ECO:0000313" key="13">
    <source>
        <dbReference type="EMBL" id="MDG3585803.1"/>
    </source>
</evidence>
<keyword evidence="10" id="KW-0732">Signal</keyword>
<evidence type="ECO:0000256" key="4">
    <source>
        <dbReference type="ARBA" id="ARBA00022692"/>
    </source>
</evidence>
<protein>
    <submittedName>
        <fullName evidence="13">TonB-dependent receptor</fullName>
    </submittedName>
</protein>
<dbReference type="Pfam" id="PF00593">
    <property type="entry name" value="TonB_dep_Rec_b-barrel"/>
    <property type="match status" value="1"/>
</dbReference>
<evidence type="ECO:0000256" key="5">
    <source>
        <dbReference type="ARBA" id="ARBA00023077"/>
    </source>
</evidence>
<comment type="subcellular location">
    <subcellularLocation>
        <location evidence="1 8">Cell outer membrane</location>
        <topology evidence="1 8">Multi-pass membrane protein</topology>
    </subcellularLocation>
</comment>
<dbReference type="Proteomes" id="UP001153642">
    <property type="component" value="Unassembled WGS sequence"/>
</dbReference>
<keyword evidence="5 9" id="KW-0798">TonB box</keyword>
<dbReference type="Gene3D" id="2.170.130.10">
    <property type="entry name" value="TonB-dependent receptor, plug domain"/>
    <property type="match status" value="1"/>
</dbReference>
<dbReference type="SUPFAM" id="SSF49464">
    <property type="entry name" value="Carboxypeptidase regulatory domain-like"/>
    <property type="match status" value="1"/>
</dbReference>
<evidence type="ECO:0000256" key="3">
    <source>
        <dbReference type="ARBA" id="ARBA00022452"/>
    </source>
</evidence>
<comment type="similarity">
    <text evidence="8 9">Belongs to the TonB-dependent receptor family.</text>
</comment>
<evidence type="ECO:0000256" key="8">
    <source>
        <dbReference type="PROSITE-ProRule" id="PRU01360"/>
    </source>
</evidence>
<dbReference type="RefSeq" id="WP_277898942.1">
    <property type="nucleotide sequence ID" value="NZ_JAPMUA010000002.1"/>
</dbReference>
<feature type="domain" description="TonB-dependent receptor-like beta-barrel" evidence="11">
    <location>
        <begin position="409"/>
        <end position="997"/>
    </location>
</feature>
<evidence type="ECO:0000256" key="1">
    <source>
        <dbReference type="ARBA" id="ARBA00004571"/>
    </source>
</evidence>